<dbReference type="Pfam" id="PF08240">
    <property type="entry name" value="ADH_N"/>
    <property type="match status" value="1"/>
</dbReference>
<evidence type="ECO:0000256" key="1">
    <source>
        <dbReference type="ARBA" id="ARBA00022857"/>
    </source>
</evidence>
<protein>
    <submittedName>
        <fullName evidence="3">NADPH:quinone reductase</fullName>
    </submittedName>
</protein>
<dbReference type="RefSeq" id="WP_203735009.1">
    <property type="nucleotide sequence ID" value="NZ_BAAATX010000033.1"/>
</dbReference>
<feature type="domain" description="Enoyl reductase (ER)" evidence="2">
    <location>
        <begin position="11"/>
        <end position="303"/>
    </location>
</feature>
<dbReference type="Gene3D" id="3.90.180.10">
    <property type="entry name" value="Medium-chain alcohol dehydrogenases, catalytic domain"/>
    <property type="match status" value="1"/>
</dbReference>
<dbReference type="InterPro" id="IPR011032">
    <property type="entry name" value="GroES-like_sf"/>
</dbReference>
<name>A0ABQ3ZBF5_9ACTN</name>
<dbReference type="Gene3D" id="3.40.50.720">
    <property type="entry name" value="NAD(P)-binding Rossmann-like Domain"/>
    <property type="match status" value="1"/>
</dbReference>
<dbReference type="Proteomes" id="UP000637628">
    <property type="component" value="Unassembled WGS sequence"/>
</dbReference>
<evidence type="ECO:0000259" key="2">
    <source>
        <dbReference type="SMART" id="SM00829"/>
    </source>
</evidence>
<dbReference type="Pfam" id="PF13602">
    <property type="entry name" value="ADH_zinc_N_2"/>
    <property type="match status" value="1"/>
</dbReference>
<dbReference type="PANTHER" id="PTHR44154:SF1">
    <property type="entry name" value="QUINONE OXIDOREDUCTASE"/>
    <property type="match status" value="1"/>
</dbReference>
<evidence type="ECO:0000313" key="4">
    <source>
        <dbReference type="Proteomes" id="UP000637628"/>
    </source>
</evidence>
<gene>
    <name evidence="3" type="primary">qor_5</name>
    <name evidence="3" type="ORF">Adu01nite_85080</name>
</gene>
<evidence type="ECO:0000313" key="3">
    <source>
        <dbReference type="EMBL" id="GIE07158.1"/>
    </source>
</evidence>
<dbReference type="SMART" id="SM00829">
    <property type="entry name" value="PKS_ER"/>
    <property type="match status" value="1"/>
</dbReference>
<dbReference type="CDD" id="cd05289">
    <property type="entry name" value="MDR_like_2"/>
    <property type="match status" value="1"/>
</dbReference>
<proteinExistence type="predicted"/>
<keyword evidence="4" id="KW-1185">Reference proteome</keyword>
<comment type="caution">
    <text evidence="3">The sequence shown here is derived from an EMBL/GenBank/DDBJ whole genome shotgun (WGS) entry which is preliminary data.</text>
</comment>
<keyword evidence="1" id="KW-0521">NADP</keyword>
<sequence>MPQAYAYTAFGGPEVETFLDLPKPSPGPGQVLIKVRAAGVNPVDWKKRTGYRPQGAPAPALPAVFGGEAAGVVELIGPGVTGIAVGDEVFGQTVAGAWAEWALLPAELTARRPPSVSFEDAATLPIAAATAHDALVQLALPAGATLLIIGVGGGVGVAAAQIARIQGLTVIGTASAGKKDFVESLDVVPVEYGEGVADRVRAAAPQGVDGILDLVGGHALEEEVAGLLSDRTKLVSAADRETVARLGGAPVARLRTRAVLDQVAAWVADGLLNPRVVEVFPLPEAAQALHRVEGGHARGKVVLTNPA</sequence>
<dbReference type="SUPFAM" id="SSF51735">
    <property type="entry name" value="NAD(P)-binding Rossmann-fold domains"/>
    <property type="match status" value="1"/>
</dbReference>
<reference evidence="3 4" key="1">
    <citation type="submission" date="2021-01" db="EMBL/GenBank/DDBJ databases">
        <title>Whole genome shotgun sequence of Actinoplanes durhamensis NBRC 14914.</title>
        <authorList>
            <person name="Komaki H."/>
            <person name="Tamura T."/>
        </authorList>
    </citation>
    <scope>NUCLEOTIDE SEQUENCE [LARGE SCALE GENOMIC DNA]</scope>
    <source>
        <strain evidence="3 4">NBRC 14914</strain>
    </source>
</reference>
<accession>A0ABQ3ZBF5</accession>
<dbReference type="InterPro" id="IPR051603">
    <property type="entry name" value="Zinc-ADH_QOR/CCCR"/>
</dbReference>
<dbReference type="SUPFAM" id="SSF50129">
    <property type="entry name" value="GroES-like"/>
    <property type="match status" value="1"/>
</dbReference>
<dbReference type="PANTHER" id="PTHR44154">
    <property type="entry name" value="QUINONE OXIDOREDUCTASE"/>
    <property type="match status" value="1"/>
</dbReference>
<dbReference type="InterPro" id="IPR013154">
    <property type="entry name" value="ADH-like_N"/>
</dbReference>
<dbReference type="InterPro" id="IPR036291">
    <property type="entry name" value="NAD(P)-bd_dom_sf"/>
</dbReference>
<dbReference type="EMBL" id="BOML01000074">
    <property type="protein sequence ID" value="GIE07158.1"/>
    <property type="molecule type" value="Genomic_DNA"/>
</dbReference>
<organism evidence="3 4">
    <name type="scientific">Paractinoplanes durhamensis</name>
    <dbReference type="NCBI Taxonomy" id="113563"/>
    <lineage>
        <taxon>Bacteria</taxon>
        <taxon>Bacillati</taxon>
        <taxon>Actinomycetota</taxon>
        <taxon>Actinomycetes</taxon>
        <taxon>Micromonosporales</taxon>
        <taxon>Micromonosporaceae</taxon>
        <taxon>Paractinoplanes</taxon>
    </lineage>
</organism>
<dbReference type="InterPro" id="IPR020843">
    <property type="entry name" value="ER"/>
</dbReference>